<protein>
    <submittedName>
        <fullName evidence="2">Uncharacterized protein</fullName>
    </submittedName>
</protein>
<name>A0A0D2WVP0_CAPO3</name>
<evidence type="ECO:0000313" key="3">
    <source>
        <dbReference type="Proteomes" id="UP000008743"/>
    </source>
</evidence>
<reference evidence="3" key="1">
    <citation type="submission" date="2011-02" db="EMBL/GenBank/DDBJ databases">
        <title>The Genome Sequence of Capsaspora owczarzaki ATCC 30864.</title>
        <authorList>
            <person name="Russ C."/>
            <person name="Cuomo C."/>
            <person name="Burger G."/>
            <person name="Gray M.W."/>
            <person name="Holland P.W.H."/>
            <person name="King N."/>
            <person name="Lang F.B.F."/>
            <person name="Roger A.J."/>
            <person name="Ruiz-Trillo I."/>
            <person name="Young S.K."/>
            <person name="Zeng Q."/>
            <person name="Gargeya S."/>
            <person name="Alvarado L."/>
            <person name="Berlin A."/>
            <person name="Chapman S.B."/>
            <person name="Chen Z."/>
            <person name="Freedman E."/>
            <person name="Gellesch M."/>
            <person name="Goldberg J."/>
            <person name="Griggs A."/>
            <person name="Gujja S."/>
            <person name="Heilman E."/>
            <person name="Heiman D."/>
            <person name="Howarth C."/>
            <person name="Mehta T."/>
            <person name="Neiman D."/>
            <person name="Pearson M."/>
            <person name="Roberts A."/>
            <person name="Saif S."/>
            <person name="Shea T."/>
            <person name="Shenoy N."/>
            <person name="Sisk P."/>
            <person name="Stolte C."/>
            <person name="Sykes S."/>
            <person name="White J."/>
            <person name="Yandava C."/>
            <person name="Haas B."/>
            <person name="Nusbaum C."/>
            <person name="Birren B."/>
        </authorList>
    </citation>
    <scope>NUCLEOTIDE SEQUENCE</scope>
    <source>
        <strain evidence="3">ATCC 30864</strain>
    </source>
</reference>
<dbReference type="EMBL" id="KE346371">
    <property type="protein sequence ID" value="KJE96328.1"/>
    <property type="molecule type" value="Genomic_DNA"/>
</dbReference>
<evidence type="ECO:0000256" key="1">
    <source>
        <dbReference type="SAM" id="MobiDB-lite"/>
    </source>
</evidence>
<sequence>MGDLTPDAAEAYAKTWSEIKQFDLPDKKKDAVKNKQYVDEFKKNIENVYQVDGTPNYVYRNPNTGIIRFLNVETGDSEAVRMTAGLQRLLFDPAGVVADGEKSITKADLQHYNKIYEHMNIPPAYASLRALYDEAQTSQPPSPSSSADSELNDPTYAPEQDDDVYDIDNIEFTDDDVNEAAVRKITTELSVAIPWAQLSDTQISTKVDELRAQLIKLEQYRNNLYSDEGMDSKSPEVKAVQKLIASCQQKSTALV</sequence>
<gene>
    <name evidence="2" type="ORF">CAOG_006669</name>
</gene>
<evidence type="ECO:0000313" key="2">
    <source>
        <dbReference type="EMBL" id="KJE96328.1"/>
    </source>
</evidence>
<keyword evidence="3" id="KW-1185">Reference proteome</keyword>
<dbReference type="AlphaFoldDB" id="A0A0D2WVP0"/>
<dbReference type="Proteomes" id="UP000008743">
    <property type="component" value="Unassembled WGS sequence"/>
</dbReference>
<dbReference type="InParanoid" id="A0A0D2WVP0"/>
<accession>A0A0D2WVP0</accession>
<organism evidence="2 3">
    <name type="scientific">Capsaspora owczarzaki (strain ATCC 30864)</name>
    <dbReference type="NCBI Taxonomy" id="595528"/>
    <lineage>
        <taxon>Eukaryota</taxon>
        <taxon>Filasterea</taxon>
        <taxon>Capsaspora</taxon>
    </lineage>
</organism>
<feature type="region of interest" description="Disordered" evidence="1">
    <location>
        <begin position="134"/>
        <end position="163"/>
    </location>
</feature>
<proteinExistence type="predicted"/>